<gene>
    <name evidence="2" type="ORF">ABOZ73_04615</name>
</gene>
<reference evidence="2" key="1">
    <citation type="submission" date="2024-06" db="EMBL/GenBank/DDBJ databases">
        <title>Caulobacter inopinatus, sp. nov.</title>
        <authorList>
            <person name="Donachie S.P."/>
        </authorList>
    </citation>
    <scope>NUCLEOTIDE SEQUENCE</scope>
    <source>
        <strain evidence="2">73W</strain>
    </source>
</reference>
<keyword evidence="1" id="KW-0732">Signal</keyword>
<dbReference type="RefSeq" id="WP_369061090.1">
    <property type="nucleotide sequence ID" value="NZ_CP158375.1"/>
</dbReference>
<organism evidence="2">
    <name type="scientific">Caulobacter sp. 73W</name>
    <dbReference type="NCBI Taxonomy" id="3161137"/>
    <lineage>
        <taxon>Bacteria</taxon>
        <taxon>Pseudomonadati</taxon>
        <taxon>Pseudomonadota</taxon>
        <taxon>Alphaproteobacteria</taxon>
        <taxon>Caulobacterales</taxon>
        <taxon>Caulobacteraceae</taxon>
        <taxon>Caulobacter</taxon>
    </lineage>
</organism>
<sequence length="133" mass="12846">MRVALLKGAAVAAFSILALSACGNAGTGSQTQVAAVAGKAINVSGCARPATNASTGATCVALRGPGGVMYDVTSAAPAPDPAKGVSVAVTGMDNGQTSDCGKVLTDVKWEYLSLRCSAAAPTTVAATDGATAQ</sequence>
<dbReference type="PROSITE" id="PS51257">
    <property type="entry name" value="PROKAR_LIPOPROTEIN"/>
    <property type="match status" value="1"/>
</dbReference>
<accession>A0AB39KVN3</accession>
<name>A0AB39KVN3_9CAUL</name>
<feature type="chain" id="PRO_5044187537" description="Lipoprotein" evidence="1">
    <location>
        <begin position="21"/>
        <end position="133"/>
    </location>
</feature>
<evidence type="ECO:0000313" key="2">
    <source>
        <dbReference type="EMBL" id="XDO97704.1"/>
    </source>
</evidence>
<feature type="signal peptide" evidence="1">
    <location>
        <begin position="1"/>
        <end position="20"/>
    </location>
</feature>
<dbReference type="EMBL" id="CP158375">
    <property type="protein sequence ID" value="XDO97704.1"/>
    <property type="molecule type" value="Genomic_DNA"/>
</dbReference>
<protein>
    <recommendedName>
        <fullName evidence="3">Lipoprotein</fullName>
    </recommendedName>
</protein>
<dbReference type="AlphaFoldDB" id="A0AB39KVN3"/>
<proteinExistence type="predicted"/>
<evidence type="ECO:0000256" key="1">
    <source>
        <dbReference type="SAM" id="SignalP"/>
    </source>
</evidence>
<evidence type="ECO:0008006" key="3">
    <source>
        <dbReference type="Google" id="ProtNLM"/>
    </source>
</evidence>